<reference evidence="2" key="1">
    <citation type="journal article" date="2020" name="mSystems">
        <title>Genome- and Community-Level Interaction Insights into Carbon Utilization and Element Cycling Functions of Hydrothermarchaeota in Hydrothermal Sediment.</title>
        <authorList>
            <person name="Zhou Z."/>
            <person name="Liu Y."/>
            <person name="Xu W."/>
            <person name="Pan J."/>
            <person name="Luo Z.H."/>
            <person name="Li M."/>
        </authorList>
    </citation>
    <scope>NUCLEOTIDE SEQUENCE [LARGE SCALE GENOMIC DNA]</scope>
    <source>
        <strain evidence="2">SpSt-605</strain>
    </source>
</reference>
<evidence type="ECO:0000313" key="2">
    <source>
        <dbReference type="EMBL" id="HGV55844.1"/>
    </source>
</evidence>
<keyword evidence="1" id="KW-0472">Membrane</keyword>
<dbReference type="EMBL" id="DSZU01000132">
    <property type="protein sequence ID" value="HGV55844.1"/>
    <property type="molecule type" value="Genomic_DNA"/>
</dbReference>
<proteinExistence type="predicted"/>
<dbReference type="AlphaFoldDB" id="A0A832GRX1"/>
<keyword evidence="1" id="KW-1133">Transmembrane helix</keyword>
<organism evidence="2">
    <name type="scientific">Caldimicrobium thiodismutans</name>
    <dbReference type="NCBI Taxonomy" id="1653476"/>
    <lineage>
        <taxon>Bacteria</taxon>
        <taxon>Pseudomonadati</taxon>
        <taxon>Thermodesulfobacteriota</taxon>
        <taxon>Thermodesulfobacteria</taxon>
        <taxon>Thermodesulfobacteriales</taxon>
        <taxon>Thermodesulfobacteriaceae</taxon>
        <taxon>Caldimicrobium</taxon>
    </lineage>
</organism>
<name>A0A832GRX1_9BACT</name>
<keyword evidence="1" id="KW-0812">Transmembrane</keyword>
<gene>
    <name evidence="2" type="ORF">ENT73_07200</name>
</gene>
<feature type="transmembrane region" description="Helical" evidence="1">
    <location>
        <begin position="20"/>
        <end position="37"/>
    </location>
</feature>
<comment type="caution">
    <text evidence="2">The sequence shown here is derived from an EMBL/GenBank/DDBJ whole genome shotgun (WGS) entry which is preliminary data.</text>
</comment>
<accession>A0A832GRX1</accession>
<sequence>MIPISAMRDTIKKEYRKEFIIWLSALIMFFIGIAFVVREVKKFFVIREIRKNVESDYFALQAKVVKVKERLVSIDWQRDFTKVTADVNLMVDLRDIGKGVREIKALSSSDDTYLVIKEMVYKQEKEKEVDPRLQIIGEIWIFK</sequence>
<evidence type="ECO:0000256" key="1">
    <source>
        <dbReference type="SAM" id="Phobius"/>
    </source>
</evidence>
<protein>
    <submittedName>
        <fullName evidence="2">Uncharacterized protein</fullName>
    </submittedName>
</protein>